<protein>
    <submittedName>
        <fullName evidence="1">Uncharacterized protein</fullName>
    </submittedName>
</protein>
<dbReference type="PANTHER" id="PTHR33845">
    <property type="entry name" value="C2H2-TYPE DOMAIN-CONTAINING PROTEIN"/>
    <property type="match status" value="1"/>
</dbReference>
<organism evidence="1 2">
    <name type="scientific">Pinctada imbricata</name>
    <name type="common">Atlantic pearl-oyster</name>
    <name type="synonym">Pinctada martensii</name>
    <dbReference type="NCBI Taxonomy" id="66713"/>
    <lineage>
        <taxon>Eukaryota</taxon>
        <taxon>Metazoa</taxon>
        <taxon>Spiralia</taxon>
        <taxon>Lophotrochozoa</taxon>
        <taxon>Mollusca</taxon>
        <taxon>Bivalvia</taxon>
        <taxon>Autobranchia</taxon>
        <taxon>Pteriomorphia</taxon>
        <taxon>Pterioida</taxon>
        <taxon>Pterioidea</taxon>
        <taxon>Pteriidae</taxon>
        <taxon>Pinctada</taxon>
    </lineage>
</organism>
<gene>
    <name evidence="1" type="ORF">FSP39_000763</name>
</gene>
<evidence type="ECO:0000313" key="1">
    <source>
        <dbReference type="EMBL" id="KAK3108080.1"/>
    </source>
</evidence>
<proteinExistence type="predicted"/>
<reference evidence="1" key="1">
    <citation type="submission" date="2019-08" db="EMBL/GenBank/DDBJ databases">
        <title>The improved chromosome-level genome for the pearl oyster Pinctada fucata martensii using PacBio sequencing and Hi-C.</title>
        <authorList>
            <person name="Zheng Z."/>
        </authorList>
    </citation>
    <scope>NUCLEOTIDE SEQUENCE</scope>
    <source>
        <strain evidence="1">ZZ-2019</strain>
        <tissue evidence="1">Adductor muscle</tissue>
    </source>
</reference>
<dbReference type="PANTHER" id="PTHR33845:SF1">
    <property type="entry name" value="C2H2-TYPE DOMAIN-CONTAINING PROTEIN"/>
    <property type="match status" value="1"/>
</dbReference>
<dbReference type="EMBL" id="VSWD01000001">
    <property type="protein sequence ID" value="KAK3108080.1"/>
    <property type="molecule type" value="Genomic_DNA"/>
</dbReference>
<sequence>MNISRIDSLNAFLYQCNVSPVKTLTNQLVVASERTKKRYVQKARQTISAILDTIAPNEGHLLWDSIIDQSQIKGEDDTLETLKKIYCQAESWQFRRQVLSVIVEQMSFEEALKFIPDLTSWRYYEAKKHAATEGPGLPVHDTFETRDRIDASSLDHFIDYITSSHVIKDLPFGQKTLKLDSGEVITIPNVIRSMSSSALIEQYFQICRDDNTKPLGKSTLYRILTECAASVRKSVEGLDNYVMEGSRAFQTLEEIFSEDKDMKTKLLEAKRYLKAEFKVHLARQTNIKQHCLGFALSAPGCEFQQLCQHEHDQHCQNCVDLDTTLLLLIESATKMQTENKDALMFKVEKAVEDIKDLQKHLVRSRNQEFARNDIADSLEVNDVTITLDWAMKFLPRRYREGQLDWFAKRGINWHVSVSLIKLQHKLQTLTHLHIFRSQTAQDAATTTAVLTDVVEDLQTLLPNLRNVHALEKFGEKAYRVRVVDTVLDIDAVRSKENIKNISSFFNFTFGDDGLRMWQAYGIGEDTAQPEKQVRVPLLCPMEDCIREFKNKTSLEHHLLQGSCEHVHDKGSLNDKAKLCYAKKLAQSESSCPEVSTSNVSEEEGPYNKHLGWALKAKKKKTIFNKKQKDFMISKFNIGKTTGSKVDAYTAAEEMRKPVYGFSKEEFLTAQQIGSFFSRHAQQDRKADSHDIQAAENESIKSELKRKIVSTIEL</sequence>
<comment type="caution">
    <text evidence="1">The sequence shown here is derived from an EMBL/GenBank/DDBJ whole genome shotgun (WGS) entry which is preliminary data.</text>
</comment>
<name>A0AA88YT30_PINIB</name>
<accession>A0AA88YT30</accession>
<evidence type="ECO:0000313" key="2">
    <source>
        <dbReference type="Proteomes" id="UP001186944"/>
    </source>
</evidence>
<dbReference type="AlphaFoldDB" id="A0AA88YT30"/>
<keyword evidence="2" id="KW-1185">Reference proteome</keyword>
<dbReference type="Proteomes" id="UP001186944">
    <property type="component" value="Unassembled WGS sequence"/>
</dbReference>